<feature type="chain" id="PRO_5041245695" evidence="1">
    <location>
        <begin position="31"/>
        <end position="472"/>
    </location>
</feature>
<sequence>MQKSLKNSLYLGLAVLSLGAVATVSTTANAASKAKVTSDVTLKTAAESRNVEATGTNALYSKPGTVRGAKRVASKTTMKKMANSKKSADYFRAYRVAKTNRGTVYYKVVSMDGKYRGYIYGGKDIKAFAGGIKSADTTTTASMPAKTTGYHLANANKNGLWTAPKNTQYKAKSISLYSVNKTDTFTVSKAENKTREGSLYYYVTDDNDNSIAGWIYAGKGYNASATTQSLGGLSLTAENAVATENNSVTVNYLGANGNSVGTKMFVTAVKNTKKDAKVNLDKNINNQTLADFIKDATNTPAGYKLSNSDTDVDTITNAAVYGGTVRVNVYKAATSSIDFYYGVSETQKLDVTTLSKGKPAISKANAALLTNDGDKTVVTNGATVTDNFFSDKLFSKLLTSNGNDAASVANSTIKNGDKYYISYTYNKESTAAVNAGVKYGSTIKVVFDANYVKADSLPTEALPSATTDTTAY</sequence>
<keyword evidence="1" id="KW-0732">Signal</keyword>
<dbReference type="EMBL" id="JAERKF010000004">
    <property type="protein sequence ID" value="MBS1010112.1"/>
    <property type="molecule type" value="Genomic_DNA"/>
</dbReference>
<comment type="caution">
    <text evidence="2">The sequence shown here is derived from an EMBL/GenBank/DDBJ whole genome shotgun (WGS) entry which is preliminary data.</text>
</comment>
<name>A0AA41ENM2_LEVBR</name>
<dbReference type="AlphaFoldDB" id="A0AA41ENM2"/>
<protein>
    <submittedName>
        <fullName evidence="2">S-layer protein</fullName>
    </submittedName>
</protein>
<dbReference type="RefSeq" id="WP_052256113.1">
    <property type="nucleotide sequence ID" value="NZ_CP031169.1"/>
</dbReference>
<evidence type="ECO:0000313" key="3">
    <source>
        <dbReference type="Proteomes" id="UP000676478"/>
    </source>
</evidence>
<reference evidence="2" key="2">
    <citation type="submission" date="2022-09" db="EMBL/GenBank/DDBJ databases">
        <title>Genome-inferred correspondence between phylogeny and metabolic traits in the wild Drosophila gut microbiome.</title>
        <authorList>
            <person name="Bueno E."/>
            <person name="Blow F."/>
            <person name="Douglas A.E."/>
        </authorList>
    </citation>
    <scope>NUCLEOTIDE SEQUENCE</scope>
    <source>
        <strain evidence="2">Dm-2019-70</strain>
    </source>
</reference>
<evidence type="ECO:0000313" key="2">
    <source>
        <dbReference type="EMBL" id="MBS1010112.1"/>
    </source>
</evidence>
<accession>A0AA41ENM2</accession>
<evidence type="ECO:0000256" key="1">
    <source>
        <dbReference type="SAM" id="SignalP"/>
    </source>
</evidence>
<reference evidence="2" key="1">
    <citation type="submission" date="2020-12" db="EMBL/GenBank/DDBJ databases">
        <authorList>
            <person name="Mcmullen J.G."/>
        </authorList>
    </citation>
    <scope>NUCLEOTIDE SEQUENCE</scope>
    <source>
        <strain evidence="2">Dm-2019-70</strain>
    </source>
</reference>
<dbReference type="Proteomes" id="UP000676478">
    <property type="component" value="Unassembled WGS sequence"/>
</dbReference>
<gene>
    <name evidence="2" type="ORF">JK167_04585</name>
</gene>
<proteinExistence type="predicted"/>
<organism evidence="2 3">
    <name type="scientific">Levilactobacillus brevis</name>
    <name type="common">Lactobacillus brevis</name>
    <dbReference type="NCBI Taxonomy" id="1580"/>
    <lineage>
        <taxon>Bacteria</taxon>
        <taxon>Bacillati</taxon>
        <taxon>Bacillota</taxon>
        <taxon>Bacilli</taxon>
        <taxon>Lactobacillales</taxon>
        <taxon>Lactobacillaceae</taxon>
        <taxon>Levilactobacillus</taxon>
    </lineage>
</organism>
<feature type="signal peptide" evidence="1">
    <location>
        <begin position="1"/>
        <end position="30"/>
    </location>
</feature>